<dbReference type="InterPro" id="IPR013830">
    <property type="entry name" value="SGNH_hydro"/>
</dbReference>
<comment type="caution">
    <text evidence="2">The sequence shown here is derived from an EMBL/GenBank/DDBJ whole genome shotgun (WGS) entry which is preliminary data.</text>
</comment>
<keyword evidence="3" id="KW-1185">Reference proteome</keyword>
<dbReference type="EMBL" id="PDEV01000002">
    <property type="protein sequence ID" value="PEN16126.1"/>
    <property type="molecule type" value="Genomic_DNA"/>
</dbReference>
<dbReference type="AlphaFoldDB" id="A0A2A8D583"/>
<protein>
    <submittedName>
        <fullName evidence="2">SGNH hydrolase</fullName>
    </submittedName>
</protein>
<feature type="domain" description="SGNH hydrolase-type esterase" evidence="1">
    <location>
        <begin position="19"/>
        <end position="193"/>
    </location>
</feature>
<dbReference type="Proteomes" id="UP000219947">
    <property type="component" value="Unassembled WGS sequence"/>
</dbReference>
<evidence type="ECO:0000313" key="3">
    <source>
        <dbReference type="Proteomes" id="UP000219947"/>
    </source>
</evidence>
<evidence type="ECO:0000259" key="1">
    <source>
        <dbReference type="Pfam" id="PF13472"/>
    </source>
</evidence>
<dbReference type="RefSeq" id="WP_098042574.1">
    <property type="nucleotide sequence ID" value="NZ_CAURLQ010000023.1"/>
</dbReference>
<dbReference type="Pfam" id="PF13472">
    <property type="entry name" value="Lipase_GDSL_2"/>
    <property type="match status" value="1"/>
</dbReference>
<dbReference type="InterPro" id="IPR053140">
    <property type="entry name" value="GDSL_Rv0518-like"/>
</dbReference>
<sequence length="276" mass="30938">MLKLDKNARLHGEPVRYVAMGDSFTEGVGDVDTDRPNQVRGWADRVAEAIGSVDAQAQYANLAIRGLLMHQIVDQQLEAALELRPNLVSFYGGGNDIISLNVNIDEIISHAERAFEALRAEGVEVLTITGLDVKGEGPFARTRPRTALYNELLRTVADKYGVHIIDYWRMDDFLDWRLWADDRLHMNELGHQRFAYHVLAQLGLGHLAQDVNLIAGEEEPPPLRERVAESAYWVRTHALPWMGRQLTRRSLGDGLSARYPNLVPAAGLGEPVELEE</sequence>
<reference evidence="2" key="1">
    <citation type="submission" date="2017-10" db="EMBL/GenBank/DDBJ databases">
        <title>Kefir isolates.</title>
        <authorList>
            <person name="Kim Y."/>
            <person name="Blasche S."/>
        </authorList>
    </citation>
    <scope>NUCLEOTIDE SEQUENCE [LARGE SCALE GENOMIC DNA]</scope>
    <source>
        <strain evidence="2">OG2-2</strain>
    </source>
</reference>
<dbReference type="CDD" id="cd01832">
    <property type="entry name" value="SGNH_hydrolase_like_1"/>
    <property type="match status" value="1"/>
</dbReference>
<dbReference type="SUPFAM" id="SSF52266">
    <property type="entry name" value="SGNH hydrolase"/>
    <property type="match status" value="1"/>
</dbReference>
<dbReference type="PANTHER" id="PTHR43784:SF2">
    <property type="entry name" value="GDSL-LIKE LIPASE_ACYLHYDROLASE, PUTATIVE (AFU_ORTHOLOGUE AFUA_2G00820)-RELATED"/>
    <property type="match status" value="1"/>
</dbReference>
<dbReference type="Gene3D" id="3.40.50.1110">
    <property type="entry name" value="SGNH hydrolase"/>
    <property type="match status" value="1"/>
</dbReference>
<evidence type="ECO:0000313" key="2">
    <source>
        <dbReference type="EMBL" id="PEN16126.1"/>
    </source>
</evidence>
<dbReference type="InterPro" id="IPR036514">
    <property type="entry name" value="SGNH_hydro_sf"/>
</dbReference>
<accession>A0A2A8D583</accession>
<organism evidence="2 3">
    <name type="scientific">Rothia dentocariosa</name>
    <dbReference type="NCBI Taxonomy" id="2047"/>
    <lineage>
        <taxon>Bacteria</taxon>
        <taxon>Bacillati</taxon>
        <taxon>Actinomycetota</taxon>
        <taxon>Actinomycetes</taxon>
        <taxon>Micrococcales</taxon>
        <taxon>Micrococcaceae</taxon>
        <taxon>Rothia</taxon>
    </lineage>
</organism>
<gene>
    <name evidence="2" type="ORF">CRM92_05350</name>
</gene>
<dbReference type="GO" id="GO:0016787">
    <property type="term" value="F:hydrolase activity"/>
    <property type="evidence" value="ECO:0007669"/>
    <property type="project" value="UniProtKB-KW"/>
</dbReference>
<proteinExistence type="predicted"/>
<keyword evidence="2" id="KW-0378">Hydrolase</keyword>
<name>A0A2A8D583_9MICC</name>
<dbReference type="PANTHER" id="PTHR43784">
    <property type="entry name" value="GDSL-LIKE LIPASE/ACYLHYDROLASE, PUTATIVE (AFU_ORTHOLOGUE AFUA_2G00820)-RELATED"/>
    <property type="match status" value="1"/>
</dbReference>